<dbReference type="CDD" id="cd00009">
    <property type="entry name" value="AAA"/>
    <property type="match status" value="1"/>
</dbReference>
<evidence type="ECO:0000256" key="2">
    <source>
        <dbReference type="ARBA" id="ARBA00022840"/>
    </source>
</evidence>
<dbReference type="GO" id="GO:0005524">
    <property type="term" value="F:ATP binding"/>
    <property type="evidence" value="ECO:0007669"/>
    <property type="project" value="UniProtKB-KW"/>
</dbReference>
<dbReference type="PANTHER" id="PTHR32071">
    <property type="entry name" value="TRANSCRIPTIONAL REGULATORY PROTEIN"/>
    <property type="match status" value="1"/>
</dbReference>
<dbReference type="FunFam" id="3.40.50.300:FF:000006">
    <property type="entry name" value="DNA-binding transcriptional regulator NtrC"/>
    <property type="match status" value="1"/>
</dbReference>
<dbReference type="PROSITE" id="PS00688">
    <property type="entry name" value="SIGMA54_INTERACT_3"/>
    <property type="match status" value="1"/>
</dbReference>
<dbReference type="InterPro" id="IPR009057">
    <property type="entry name" value="Homeodomain-like_sf"/>
</dbReference>
<evidence type="ECO:0000313" key="7">
    <source>
        <dbReference type="EMBL" id="MCP1675607.1"/>
    </source>
</evidence>
<dbReference type="InterPro" id="IPR003593">
    <property type="entry name" value="AAA+_ATPase"/>
</dbReference>
<dbReference type="InterPro" id="IPR025944">
    <property type="entry name" value="Sigma_54_int_dom_CS"/>
</dbReference>
<dbReference type="GO" id="GO:0006355">
    <property type="term" value="P:regulation of DNA-templated transcription"/>
    <property type="evidence" value="ECO:0007669"/>
    <property type="project" value="InterPro"/>
</dbReference>
<evidence type="ECO:0000256" key="5">
    <source>
        <dbReference type="ARBA" id="ARBA00023163"/>
    </source>
</evidence>
<dbReference type="Pfam" id="PF25601">
    <property type="entry name" value="AAA_lid_14"/>
    <property type="match status" value="1"/>
</dbReference>
<dbReference type="InterPro" id="IPR058031">
    <property type="entry name" value="AAA_lid_NorR"/>
</dbReference>
<dbReference type="InterPro" id="IPR027417">
    <property type="entry name" value="P-loop_NTPase"/>
</dbReference>
<comment type="caution">
    <text evidence="7">The sequence shown here is derived from an EMBL/GenBank/DDBJ whole genome shotgun (WGS) entry which is preliminary data.</text>
</comment>
<dbReference type="InterPro" id="IPR002078">
    <property type="entry name" value="Sigma_54_int"/>
</dbReference>
<dbReference type="SUPFAM" id="SSF52540">
    <property type="entry name" value="P-loop containing nucleoside triphosphate hydrolases"/>
    <property type="match status" value="1"/>
</dbReference>
<keyword evidence="4" id="KW-0238">DNA-binding</keyword>
<keyword evidence="1" id="KW-0547">Nucleotide-binding</keyword>
<dbReference type="Gene3D" id="3.40.50.2300">
    <property type="match status" value="1"/>
</dbReference>
<dbReference type="PROSITE" id="PS50045">
    <property type="entry name" value="SIGMA54_INTERACT_4"/>
    <property type="match status" value="1"/>
</dbReference>
<dbReference type="InterPro" id="IPR025662">
    <property type="entry name" value="Sigma_54_int_dom_ATP-bd_1"/>
</dbReference>
<dbReference type="Gene3D" id="3.40.50.300">
    <property type="entry name" value="P-loop containing nucleotide triphosphate hydrolases"/>
    <property type="match status" value="1"/>
</dbReference>
<dbReference type="Gene3D" id="1.10.8.60">
    <property type="match status" value="1"/>
</dbReference>
<dbReference type="Gene3D" id="1.10.10.60">
    <property type="entry name" value="Homeodomain-like"/>
    <property type="match status" value="1"/>
</dbReference>
<evidence type="ECO:0000256" key="3">
    <source>
        <dbReference type="ARBA" id="ARBA00023015"/>
    </source>
</evidence>
<feature type="domain" description="Sigma-54 factor interaction" evidence="6">
    <location>
        <begin position="122"/>
        <end position="350"/>
    </location>
</feature>
<dbReference type="InterPro" id="IPR011006">
    <property type="entry name" value="CheY-like_superfamily"/>
</dbReference>
<evidence type="ECO:0000256" key="4">
    <source>
        <dbReference type="ARBA" id="ARBA00023125"/>
    </source>
</evidence>
<dbReference type="SUPFAM" id="SSF52172">
    <property type="entry name" value="CheY-like"/>
    <property type="match status" value="1"/>
</dbReference>
<evidence type="ECO:0000313" key="8">
    <source>
        <dbReference type="Proteomes" id="UP001205843"/>
    </source>
</evidence>
<keyword evidence="3" id="KW-0805">Transcription regulation</keyword>
<gene>
    <name evidence="7" type="ORF">J2T57_002757</name>
</gene>
<evidence type="ECO:0000256" key="1">
    <source>
        <dbReference type="ARBA" id="ARBA00022741"/>
    </source>
</evidence>
<dbReference type="Proteomes" id="UP001205843">
    <property type="component" value="Unassembled WGS sequence"/>
</dbReference>
<keyword evidence="8" id="KW-1185">Reference proteome</keyword>
<dbReference type="InterPro" id="IPR025943">
    <property type="entry name" value="Sigma_54_int_dom_ATP-bd_2"/>
</dbReference>
<dbReference type="GO" id="GO:0043565">
    <property type="term" value="F:sequence-specific DNA binding"/>
    <property type="evidence" value="ECO:0007669"/>
    <property type="project" value="InterPro"/>
</dbReference>
<evidence type="ECO:0000259" key="6">
    <source>
        <dbReference type="PROSITE" id="PS50045"/>
    </source>
</evidence>
<dbReference type="PRINTS" id="PR01590">
    <property type="entry name" value="HTHFIS"/>
</dbReference>
<dbReference type="PROSITE" id="PS00675">
    <property type="entry name" value="SIGMA54_INTERACT_1"/>
    <property type="match status" value="1"/>
</dbReference>
<dbReference type="EMBL" id="JALJXV010000006">
    <property type="protein sequence ID" value="MCP1675607.1"/>
    <property type="molecule type" value="Genomic_DNA"/>
</dbReference>
<dbReference type="AlphaFoldDB" id="A0AAE3KGU0"/>
<protein>
    <submittedName>
        <fullName evidence="7">Two-component system response regulator FlrC</fullName>
    </submittedName>
</protein>
<dbReference type="RefSeq" id="WP_253479199.1">
    <property type="nucleotide sequence ID" value="NZ_JALJXV010000006.1"/>
</dbReference>
<sequence>MTEPELILVSDDAEAVGRWRELLQAEGHAVQIAATTAQLDSLLDACGRAVIVLQPGCGVDWRRLLQRALPPRVILYQPTGTMQDAVRAIRDGAVDFLTARDDSMALLESVRRHLQESSGDGLVCEDRLTQEMVALAARVAARPVTVLLSGESGTGKEVFARFIHQQSPRADGPFVAVNCAAIPEHMLEAVLFGFEKGAFTGAHRAHTGKFEQAQGGTLLLDEVSEIDLGLQAKLLRVLQEREVERLCGSEATPIDVRVIATTNRDLRGEVQAGRFREDLYYRLHVFPLVLPALRARPADIGPLAAAFVRRHCAEQASQPRLTEAAIQRLVTHPWPGNVRELENVIQRALVMVDGERIEPAHLRFDPVPGDVVVAEATAAPAPLDERMRDREQRMIIDTLQQQNGSRKATAAKLGISVRTLRYKLQRMREQGLEVPGVAGAEYA</sequence>
<dbReference type="PANTHER" id="PTHR32071:SF21">
    <property type="entry name" value="TRANSCRIPTIONAL REGULATORY PROTEIN FLGR"/>
    <property type="match status" value="1"/>
</dbReference>
<organism evidence="7 8">
    <name type="scientific">Natronocella acetinitrilica</name>
    <dbReference type="NCBI Taxonomy" id="414046"/>
    <lineage>
        <taxon>Bacteria</taxon>
        <taxon>Pseudomonadati</taxon>
        <taxon>Pseudomonadota</taxon>
        <taxon>Gammaproteobacteria</taxon>
        <taxon>Chromatiales</taxon>
        <taxon>Ectothiorhodospiraceae</taxon>
        <taxon>Natronocella</taxon>
    </lineage>
</organism>
<reference evidence="7" key="1">
    <citation type="submission" date="2022-03" db="EMBL/GenBank/DDBJ databases">
        <title>Genomic Encyclopedia of Type Strains, Phase III (KMG-III): the genomes of soil and plant-associated and newly described type strains.</title>
        <authorList>
            <person name="Whitman W."/>
        </authorList>
    </citation>
    <scope>NUCLEOTIDE SEQUENCE</scope>
    <source>
        <strain evidence="7">ANL 6-2</strain>
    </source>
</reference>
<dbReference type="SUPFAM" id="SSF46689">
    <property type="entry name" value="Homeodomain-like"/>
    <property type="match status" value="1"/>
</dbReference>
<dbReference type="PROSITE" id="PS00676">
    <property type="entry name" value="SIGMA54_INTERACT_2"/>
    <property type="match status" value="1"/>
</dbReference>
<keyword evidence="2" id="KW-0067">ATP-binding</keyword>
<proteinExistence type="predicted"/>
<dbReference type="SMART" id="SM00382">
    <property type="entry name" value="AAA"/>
    <property type="match status" value="1"/>
</dbReference>
<dbReference type="Pfam" id="PF00158">
    <property type="entry name" value="Sigma54_activat"/>
    <property type="match status" value="1"/>
</dbReference>
<dbReference type="Pfam" id="PF02954">
    <property type="entry name" value="HTH_8"/>
    <property type="match status" value="1"/>
</dbReference>
<keyword evidence="5" id="KW-0804">Transcription</keyword>
<name>A0AAE3KGU0_9GAMM</name>
<accession>A0AAE3KGU0</accession>
<dbReference type="InterPro" id="IPR002197">
    <property type="entry name" value="HTH_Fis"/>
</dbReference>